<reference evidence="1 2" key="1">
    <citation type="submission" date="2016-03" db="EMBL/GenBank/DDBJ databases">
        <title>Whole genome sequencing of Grifola frondosa 9006-11.</title>
        <authorList>
            <person name="Min B."/>
            <person name="Park H."/>
            <person name="Kim J.-G."/>
            <person name="Cho H."/>
            <person name="Oh Y.-L."/>
            <person name="Kong W.-S."/>
            <person name="Choi I.-G."/>
        </authorList>
    </citation>
    <scope>NUCLEOTIDE SEQUENCE [LARGE SCALE GENOMIC DNA]</scope>
    <source>
        <strain evidence="1 2">9006-11</strain>
    </source>
</reference>
<evidence type="ECO:0000313" key="1">
    <source>
        <dbReference type="EMBL" id="OBZ73453.1"/>
    </source>
</evidence>
<dbReference type="AlphaFoldDB" id="A0A1C7M944"/>
<sequence length="435" mass="49757">MVDSPKWRNDKRIASTLRRLIMPALPSTIPNTSFTRGVNAIPLSLPLGVIMPRVEELTNTHSKLPPELTDRVIDHLHDDARSLRACALVCRAWLPRARYHLFHDISLSLSHGRHKLRFERFDRLLECYPHLGYFVRKLSMRGSSSSLPQKSYSRTLARMPNVTNIIWTEAFFHPSAAFDRFKYLTGLHLENYGFPSLNDFASLICSLSHLEELSCTSVRAAECTSIVTPFLFSPLPSLRRLHFDNVVMSHIMFTRWISTNSMHTHLDSLTLLSILPDHLSAWIVLVKSAGPSLRRFAVSPQHPHVLGTLLRIDRLDLSPCTQLQSLGFGDRDFDFDTLTALREFFCGRIPDSIQEVIVSVTDVNKFLKFESVVGWNRFIEVLLLEKYLYFGRFVISVLTRTAALDDHGVALIKERFMEFYSMGRLEVEICGNKVV</sequence>
<dbReference type="OrthoDB" id="2921803at2759"/>
<dbReference type="Proteomes" id="UP000092993">
    <property type="component" value="Unassembled WGS sequence"/>
</dbReference>
<comment type="caution">
    <text evidence="1">The sequence shown here is derived from an EMBL/GenBank/DDBJ whole genome shotgun (WGS) entry which is preliminary data.</text>
</comment>
<dbReference type="InterPro" id="IPR032675">
    <property type="entry name" value="LRR_dom_sf"/>
</dbReference>
<organism evidence="1 2">
    <name type="scientific">Grifola frondosa</name>
    <name type="common">Maitake</name>
    <name type="synonym">Polyporus frondosus</name>
    <dbReference type="NCBI Taxonomy" id="5627"/>
    <lineage>
        <taxon>Eukaryota</taxon>
        <taxon>Fungi</taxon>
        <taxon>Dikarya</taxon>
        <taxon>Basidiomycota</taxon>
        <taxon>Agaricomycotina</taxon>
        <taxon>Agaricomycetes</taxon>
        <taxon>Polyporales</taxon>
        <taxon>Grifolaceae</taxon>
        <taxon>Grifola</taxon>
    </lineage>
</organism>
<protein>
    <recommendedName>
        <fullName evidence="3">F-box domain-containing protein</fullName>
    </recommendedName>
</protein>
<proteinExistence type="predicted"/>
<gene>
    <name evidence="1" type="ORF">A0H81_06663</name>
</gene>
<dbReference type="EMBL" id="LUGG01000007">
    <property type="protein sequence ID" value="OBZ73453.1"/>
    <property type="molecule type" value="Genomic_DNA"/>
</dbReference>
<evidence type="ECO:0000313" key="2">
    <source>
        <dbReference type="Proteomes" id="UP000092993"/>
    </source>
</evidence>
<name>A0A1C7M944_GRIFR</name>
<dbReference type="Gene3D" id="3.80.10.10">
    <property type="entry name" value="Ribonuclease Inhibitor"/>
    <property type="match status" value="1"/>
</dbReference>
<dbReference type="InterPro" id="IPR036047">
    <property type="entry name" value="F-box-like_dom_sf"/>
</dbReference>
<accession>A0A1C7M944</accession>
<dbReference type="SUPFAM" id="SSF52047">
    <property type="entry name" value="RNI-like"/>
    <property type="match status" value="1"/>
</dbReference>
<keyword evidence="2" id="KW-1185">Reference proteome</keyword>
<dbReference type="SUPFAM" id="SSF81383">
    <property type="entry name" value="F-box domain"/>
    <property type="match status" value="1"/>
</dbReference>
<evidence type="ECO:0008006" key="3">
    <source>
        <dbReference type="Google" id="ProtNLM"/>
    </source>
</evidence>
<dbReference type="STRING" id="5627.A0A1C7M944"/>